<dbReference type="EMBL" id="BMAV01002901">
    <property type="protein sequence ID" value="GFY42123.1"/>
    <property type="molecule type" value="Genomic_DNA"/>
</dbReference>
<keyword evidence="3" id="KW-1185">Reference proteome</keyword>
<organism evidence="2 3">
    <name type="scientific">Trichonephila inaurata madagascariensis</name>
    <dbReference type="NCBI Taxonomy" id="2747483"/>
    <lineage>
        <taxon>Eukaryota</taxon>
        <taxon>Metazoa</taxon>
        <taxon>Ecdysozoa</taxon>
        <taxon>Arthropoda</taxon>
        <taxon>Chelicerata</taxon>
        <taxon>Arachnida</taxon>
        <taxon>Araneae</taxon>
        <taxon>Araneomorphae</taxon>
        <taxon>Entelegynae</taxon>
        <taxon>Araneoidea</taxon>
        <taxon>Nephilidae</taxon>
        <taxon>Trichonephila</taxon>
        <taxon>Trichonephila inaurata</taxon>
    </lineage>
</organism>
<reference evidence="2" key="1">
    <citation type="submission" date="2020-08" db="EMBL/GenBank/DDBJ databases">
        <title>Multicomponent nature underlies the extraordinary mechanical properties of spider dragline silk.</title>
        <authorList>
            <person name="Kono N."/>
            <person name="Nakamura H."/>
            <person name="Mori M."/>
            <person name="Yoshida Y."/>
            <person name="Ohtoshi R."/>
            <person name="Malay A.D."/>
            <person name="Moran D.A.P."/>
            <person name="Tomita M."/>
            <person name="Numata K."/>
            <person name="Arakawa K."/>
        </authorList>
    </citation>
    <scope>NUCLEOTIDE SEQUENCE</scope>
</reference>
<evidence type="ECO:0000313" key="2">
    <source>
        <dbReference type="EMBL" id="GFY42123.1"/>
    </source>
</evidence>
<name>A0A8X7BT04_9ARAC</name>
<comment type="caution">
    <text evidence="2">The sequence shown here is derived from an EMBL/GenBank/DDBJ whole genome shotgun (WGS) entry which is preliminary data.</text>
</comment>
<accession>A0A8X7BT04</accession>
<proteinExistence type="predicted"/>
<protein>
    <submittedName>
        <fullName evidence="2">Uncharacterized protein</fullName>
    </submittedName>
</protein>
<sequence>MLRPIQRVYPLEVQLTEPPDDPLNDCTFTNPTSSISSDMLSDPNDSSSVLARVSRHGQGSLESQGRNFQRGNKLDSFSPGYVYPSCLGNVYVRSASSFYFLPRGNETGKGVSEML</sequence>
<evidence type="ECO:0000313" key="3">
    <source>
        <dbReference type="Proteomes" id="UP000886998"/>
    </source>
</evidence>
<feature type="region of interest" description="Disordered" evidence="1">
    <location>
        <begin position="15"/>
        <end position="50"/>
    </location>
</feature>
<evidence type="ECO:0000256" key="1">
    <source>
        <dbReference type="SAM" id="MobiDB-lite"/>
    </source>
</evidence>
<feature type="compositionally biased region" description="Polar residues" evidence="1">
    <location>
        <begin position="26"/>
        <end position="49"/>
    </location>
</feature>
<gene>
    <name evidence="2" type="ORF">TNIN_46901</name>
</gene>
<dbReference type="AlphaFoldDB" id="A0A8X7BT04"/>
<dbReference type="Proteomes" id="UP000886998">
    <property type="component" value="Unassembled WGS sequence"/>
</dbReference>